<dbReference type="InterPro" id="IPR007742">
    <property type="entry name" value="NosD_dom"/>
</dbReference>
<dbReference type="AlphaFoldDB" id="A0A7C3PJ22"/>
<dbReference type="Gene3D" id="3.30.1330.60">
    <property type="entry name" value="OmpA-like domain"/>
    <property type="match status" value="1"/>
</dbReference>
<dbReference type="SUPFAM" id="SSF51126">
    <property type="entry name" value="Pectin lyase-like"/>
    <property type="match status" value="1"/>
</dbReference>
<evidence type="ECO:0000256" key="4">
    <source>
        <dbReference type="PROSITE-ProRule" id="PRU00473"/>
    </source>
</evidence>
<dbReference type="PANTHER" id="PTHR30329">
    <property type="entry name" value="STATOR ELEMENT OF FLAGELLAR MOTOR COMPLEX"/>
    <property type="match status" value="1"/>
</dbReference>
<evidence type="ECO:0000259" key="6">
    <source>
        <dbReference type="PROSITE" id="PS51123"/>
    </source>
</evidence>
<gene>
    <name evidence="7" type="ORF">ENR64_14925</name>
</gene>
<dbReference type="CDD" id="cd07185">
    <property type="entry name" value="OmpA_C-like"/>
    <property type="match status" value="1"/>
</dbReference>
<dbReference type="InterPro" id="IPR012334">
    <property type="entry name" value="Pectin_lyas_fold"/>
</dbReference>
<dbReference type="SMART" id="SM00710">
    <property type="entry name" value="PbH1"/>
    <property type="match status" value="5"/>
</dbReference>
<dbReference type="InterPro" id="IPR013783">
    <property type="entry name" value="Ig-like_fold"/>
</dbReference>
<organism evidence="7">
    <name type="scientific">Oscillatoriales cyanobacterium SpSt-418</name>
    <dbReference type="NCBI Taxonomy" id="2282169"/>
    <lineage>
        <taxon>Bacteria</taxon>
        <taxon>Bacillati</taxon>
        <taxon>Cyanobacteriota</taxon>
        <taxon>Cyanophyceae</taxon>
        <taxon>Oscillatoriophycideae</taxon>
        <taxon>Oscillatoriales</taxon>
    </lineage>
</organism>
<dbReference type="InterPro" id="IPR006664">
    <property type="entry name" value="OMP_bac"/>
</dbReference>
<comment type="subcellular location">
    <subcellularLocation>
        <location evidence="1">Cell outer membrane</location>
    </subcellularLocation>
</comment>
<evidence type="ECO:0000256" key="5">
    <source>
        <dbReference type="SAM" id="MobiDB-lite"/>
    </source>
</evidence>
<dbReference type="InterPro" id="IPR006665">
    <property type="entry name" value="OmpA-like"/>
</dbReference>
<protein>
    <submittedName>
        <fullName evidence="7">Cell envelope biogenesis protein OmpA</fullName>
    </submittedName>
</protein>
<dbReference type="SUPFAM" id="SSF103088">
    <property type="entry name" value="OmpA-like"/>
    <property type="match status" value="1"/>
</dbReference>
<dbReference type="GO" id="GO:0009279">
    <property type="term" value="C:cell outer membrane"/>
    <property type="evidence" value="ECO:0007669"/>
    <property type="project" value="UniProtKB-SubCell"/>
</dbReference>
<comment type="caution">
    <text evidence="7">The sequence shown here is derived from an EMBL/GenBank/DDBJ whole genome shotgun (WGS) entry which is preliminary data.</text>
</comment>
<dbReference type="PROSITE" id="PS51123">
    <property type="entry name" value="OMPA_2"/>
    <property type="match status" value="1"/>
</dbReference>
<keyword evidence="2 4" id="KW-0472">Membrane</keyword>
<dbReference type="InterPro" id="IPR050330">
    <property type="entry name" value="Bact_OuterMem_StrucFunc"/>
</dbReference>
<dbReference type="Gene3D" id="2.60.40.10">
    <property type="entry name" value="Immunoglobulins"/>
    <property type="match status" value="1"/>
</dbReference>
<dbReference type="PANTHER" id="PTHR30329:SF21">
    <property type="entry name" value="LIPOPROTEIN YIAD-RELATED"/>
    <property type="match status" value="1"/>
</dbReference>
<dbReference type="InterPro" id="IPR006626">
    <property type="entry name" value="PbH1"/>
</dbReference>
<keyword evidence="3" id="KW-0998">Cell outer membrane</keyword>
<dbReference type="EMBL" id="DSRU01000222">
    <property type="protein sequence ID" value="HFM99016.1"/>
    <property type="molecule type" value="Genomic_DNA"/>
</dbReference>
<proteinExistence type="predicted"/>
<sequence length="742" mass="79538">MLTAATLSLTTVGSFFVNQTAAIAQEITPVPSFRAVVNSNADGAIAPDQGLTLREAILVVNGILTLEQLSPEERSQVTQQADTEAPRIDFNLPVGETTIQVVGELPPLNRDGIVLDGTTQPGYATGSQVINELPTPAPVVAITPIENLEVRRGITITADNITVRGLSIYGFTGDLSDPTSGEFFDFRGWETRHLDWRELYRATATTPPADIFIAHRLPPPDITKQPTPANFAPFYDDDVPARNAVIEDNWLGFPPTLAGNAQPETPVVRSAFGVSVFNGTGATIRRNWIANHDGSAIITAVDASNLSVTENVITGNGVAGMPDAIRLEGNIDQARIAGNLVCGNDGSGVYLFKPKGSIAVENNQIVYNSRRLRRAGVYLMGDRHVVTGNQIRVQAGPGVVVTAFPRSVGNRIQNNQFTNLEGLSIDLVQLNQAGVQDYQRADGPNPQRDSQNRREDTGNAAVNAPQFVSKTFYALGTQVGSAADTPLLAAPKQATAVEVFGTADPGSEIEIYRASGLDRFGYAALAEPLATTTVGEDGKFKATVANLQVGDRISAIATHPTDGTSEPAAPAMIQSLDQAAVAPTDQSASSIPQCVTAYVPPAPPEVPVPEEPITIQVPTRIHFALDQSNISPATAKVLDRVAAVMLENPALVVDIEGHTDPRASDAYNKALGQRRALSARNYLIRKGIAPERMTIRSQGETQRVSQGSSRVDYARDRRVEFIFRDARGLELIVQEEDLQIER</sequence>
<evidence type="ECO:0000313" key="7">
    <source>
        <dbReference type="EMBL" id="HFM99016.1"/>
    </source>
</evidence>
<evidence type="ECO:0000256" key="2">
    <source>
        <dbReference type="ARBA" id="ARBA00023136"/>
    </source>
</evidence>
<feature type="domain" description="OmpA-like" evidence="6">
    <location>
        <begin position="610"/>
        <end position="727"/>
    </location>
</feature>
<dbReference type="Gene3D" id="2.160.20.10">
    <property type="entry name" value="Single-stranded right-handed beta-helix, Pectin lyase-like"/>
    <property type="match status" value="1"/>
</dbReference>
<evidence type="ECO:0000256" key="1">
    <source>
        <dbReference type="ARBA" id="ARBA00004442"/>
    </source>
</evidence>
<dbReference type="InterPro" id="IPR036737">
    <property type="entry name" value="OmpA-like_sf"/>
</dbReference>
<name>A0A7C3PJ22_9CYAN</name>
<dbReference type="Pfam" id="PF05048">
    <property type="entry name" value="NosD"/>
    <property type="match status" value="1"/>
</dbReference>
<accession>A0A7C3PJ22</accession>
<dbReference type="Pfam" id="PF00691">
    <property type="entry name" value="OmpA"/>
    <property type="match status" value="1"/>
</dbReference>
<reference evidence="7" key="1">
    <citation type="journal article" date="2020" name="mSystems">
        <title>Genome- and Community-Level Interaction Insights into Carbon Utilization and Element Cycling Functions of Hydrothermarchaeota in Hydrothermal Sediment.</title>
        <authorList>
            <person name="Zhou Z."/>
            <person name="Liu Y."/>
            <person name="Xu W."/>
            <person name="Pan J."/>
            <person name="Luo Z.H."/>
            <person name="Li M."/>
        </authorList>
    </citation>
    <scope>NUCLEOTIDE SEQUENCE [LARGE SCALE GENOMIC DNA]</scope>
    <source>
        <strain evidence="7">SpSt-418</strain>
    </source>
</reference>
<feature type="region of interest" description="Disordered" evidence="5">
    <location>
        <begin position="438"/>
        <end position="461"/>
    </location>
</feature>
<dbReference type="PRINTS" id="PR01021">
    <property type="entry name" value="OMPADOMAIN"/>
</dbReference>
<dbReference type="InterPro" id="IPR011050">
    <property type="entry name" value="Pectin_lyase_fold/virulence"/>
</dbReference>
<evidence type="ECO:0000256" key="3">
    <source>
        <dbReference type="ARBA" id="ARBA00023237"/>
    </source>
</evidence>